<accession>A0A8J2W1M4</accession>
<organism evidence="1 2">
    <name type="scientific">Agaricicola taiwanensis</name>
    <dbReference type="NCBI Taxonomy" id="591372"/>
    <lineage>
        <taxon>Bacteria</taxon>
        <taxon>Pseudomonadati</taxon>
        <taxon>Pseudomonadota</taxon>
        <taxon>Alphaproteobacteria</taxon>
        <taxon>Rhodobacterales</taxon>
        <taxon>Paracoccaceae</taxon>
        <taxon>Agaricicola</taxon>
    </lineage>
</organism>
<sequence length="75" mass="8228">MIRLGLLLFSAYTLGHAHFESVRPQVLDLPLAMFHGEVNAAFDDVSDRLSSLGINMHPALAERHMNRISVALSGV</sequence>
<proteinExistence type="predicted"/>
<name>A0A8J2W1M4_9RHOB</name>
<dbReference type="RefSeq" id="WP_188409336.1">
    <property type="nucleotide sequence ID" value="NZ_BMCP01000002.1"/>
</dbReference>
<evidence type="ECO:0000313" key="2">
    <source>
        <dbReference type="Proteomes" id="UP000602745"/>
    </source>
</evidence>
<reference evidence="1" key="2">
    <citation type="submission" date="2020-09" db="EMBL/GenBank/DDBJ databases">
        <authorList>
            <person name="Sun Q."/>
            <person name="Sedlacek I."/>
        </authorList>
    </citation>
    <scope>NUCLEOTIDE SEQUENCE</scope>
    <source>
        <strain evidence="1">CCM 7684</strain>
    </source>
</reference>
<evidence type="ECO:0000313" key="1">
    <source>
        <dbReference type="EMBL" id="GGE40377.1"/>
    </source>
</evidence>
<gene>
    <name evidence="1" type="ORF">GCM10007276_17140</name>
</gene>
<protein>
    <submittedName>
        <fullName evidence="1">Uncharacterized protein</fullName>
    </submittedName>
</protein>
<dbReference type="EMBL" id="BMCP01000002">
    <property type="protein sequence ID" value="GGE40377.1"/>
    <property type="molecule type" value="Genomic_DNA"/>
</dbReference>
<dbReference type="Proteomes" id="UP000602745">
    <property type="component" value="Unassembled WGS sequence"/>
</dbReference>
<reference evidence="1" key="1">
    <citation type="journal article" date="2014" name="Int. J. Syst. Evol. Microbiol.">
        <title>Complete genome sequence of Corynebacterium casei LMG S-19264T (=DSM 44701T), isolated from a smear-ripened cheese.</title>
        <authorList>
            <consortium name="US DOE Joint Genome Institute (JGI-PGF)"/>
            <person name="Walter F."/>
            <person name="Albersmeier A."/>
            <person name="Kalinowski J."/>
            <person name="Ruckert C."/>
        </authorList>
    </citation>
    <scope>NUCLEOTIDE SEQUENCE</scope>
    <source>
        <strain evidence="1">CCM 7684</strain>
    </source>
</reference>
<comment type="caution">
    <text evidence="1">The sequence shown here is derived from an EMBL/GenBank/DDBJ whole genome shotgun (WGS) entry which is preliminary data.</text>
</comment>
<keyword evidence="2" id="KW-1185">Reference proteome</keyword>
<dbReference type="AlphaFoldDB" id="A0A8J2W1M4"/>